<sequence length="208" mass="24345">IYLYLKHIFDVYLGDLERLRRFWFQGACKSQKNKRNISKPLDVNQFMSAFLLLGCGILLTVVLLALEHLYFRYCRQHLARTDRDGCFTLVSLSMARSLKFHDNDGRYGRYRHCSDPICDTKRRQTLQELDLTKSKLRQLQSVQTFTTEMEAKHNKPQYLHSNCVPNESYSKARDMTRNMLTTNDPMIIAPHNKKLSKSAAISEFETVL</sequence>
<name>A0A7R9Q4H7_9ACAR</name>
<feature type="non-terminal residue" evidence="2">
    <location>
        <position position="1"/>
    </location>
</feature>
<keyword evidence="1" id="KW-0472">Membrane</keyword>
<evidence type="ECO:0000313" key="3">
    <source>
        <dbReference type="Proteomes" id="UP000759131"/>
    </source>
</evidence>
<dbReference type="Proteomes" id="UP000759131">
    <property type="component" value="Unassembled WGS sequence"/>
</dbReference>
<organism evidence="2">
    <name type="scientific">Medioppia subpectinata</name>
    <dbReference type="NCBI Taxonomy" id="1979941"/>
    <lineage>
        <taxon>Eukaryota</taxon>
        <taxon>Metazoa</taxon>
        <taxon>Ecdysozoa</taxon>
        <taxon>Arthropoda</taxon>
        <taxon>Chelicerata</taxon>
        <taxon>Arachnida</taxon>
        <taxon>Acari</taxon>
        <taxon>Acariformes</taxon>
        <taxon>Sarcoptiformes</taxon>
        <taxon>Oribatida</taxon>
        <taxon>Brachypylina</taxon>
        <taxon>Oppioidea</taxon>
        <taxon>Oppiidae</taxon>
        <taxon>Medioppia</taxon>
    </lineage>
</organism>
<dbReference type="AlphaFoldDB" id="A0A7R9Q4H7"/>
<evidence type="ECO:0000256" key="1">
    <source>
        <dbReference type="SAM" id="Phobius"/>
    </source>
</evidence>
<protein>
    <submittedName>
        <fullName evidence="2">Uncharacterized protein</fullName>
    </submittedName>
</protein>
<dbReference type="EMBL" id="CAJPIZ010010124">
    <property type="protein sequence ID" value="CAG2112312.1"/>
    <property type="molecule type" value="Genomic_DNA"/>
</dbReference>
<proteinExistence type="predicted"/>
<feature type="non-terminal residue" evidence="2">
    <location>
        <position position="208"/>
    </location>
</feature>
<keyword evidence="3" id="KW-1185">Reference proteome</keyword>
<dbReference type="EMBL" id="OC864699">
    <property type="protein sequence ID" value="CAD7631882.1"/>
    <property type="molecule type" value="Genomic_DNA"/>
</dbReference>
<dbReference type="OrthoDB" id="6424429at2759"/>
<keyword evidence="1" id="KW-0812">Transmembrane</keyword>
<gene>
    <name evidence="2" type="ORF">OSB1V03_LOCUS12291</name>
</gene>
<reference evidence="2" key="1">
    <citation type="submission" date="2020-11" db="EMBL/GenBank/DDBJ databases">
        <authorList>
            <person name="Tran Van P."/>
        </authorList>
    </citation>
    <scope>NUCLEOTIDE SEQUENCE</scope>
</reference>
<accession>A0A7R9Q4H7</accession>
<evidence type="ECO:0000313" key="2">
    <source>
        <dbReference type="EMBL" id="CAD7631882.1"/>
    </source>
</evidence>
<feature type="transmembrane region" description="Helical" evidence="1">
    <location>
        <begin position="46"/>
        <end position="66"/>
    </location>
</feature>
<keyword evidence="1" id="KW-1133">Transmembrane helix</keyword>